<proteinExistence type="predicted"/>
<name>R0H4V3_9BRAS</name>
<dbReference type="OrthoDB" id="1022087at2759"/>
<dbReference type="KEGG" id="crb:17879041"/>
<gene>
    <name evidence="1" type="ORF">CARUB_v10007076mg</name>
</gene>
<evidence type="ECO:0000313" key="1">
    <source>
        <dbReference type="EMBL" id="EOA18523.1"/>
    </source>
</evidence>
<dbReference type="PANTHER" id="PTHR17985">
    <property type="entry name" value="SER/THR-RICH PROTEIN T10 IN DGCR REGION"/>
    <property type="match status" value="1"/>
</dbReference>
<dbReference type="EMBL" id="KB870811">
    <property type="protein sequence ID" value="EOA18523.1"/>
    <property type="molecule type" value="Genomic_DNA"/>
</dbReference>
<reference evidence="2" key="1">
    <citation type="journal article" date="2013" name="Nat. Genet.">
        <title>The Capsella rubella genome and the genomic consequences of rapid mating system evolution.</title>
        <authorList>
            <person name="Slotte T."/>
            <person name="Hazzouri K.M."/>
            <person name="Agren J.A."/>
            <person name="Koenig D."/>
            <person name="Maumus F."/>
            <person name="Guo Y.L."/>
            <person name="Steige K."/>
            <person name="Platts A.E."/>
            <person name="Escobar J.S."/>
            <person name="Newman L.K."/>
            <person name="Wang W."/>
            <person name="Mandakova T."/>
            <person name="Vello E."/>
            <person name="Smith L.M."/>
            <person name="Henz S.R."/>
            <person name="Steffen J."/>
            <person name="Takuno S."/>
            <person name="Brandvain Y."/>
            <person name="Coop G."/>
            <person name="Andolfatto P."/>
            <person name="Hu T.T."/>
            <person name="Blanchette M."/>
            <person name="Clark R.M."/>
            <person name="Quesneville H."/>
            <person name="Nordborg M."/>
            <person name="Gaut B.S."/>
            <person name="Lysak M.A."/>
            <person name="Jenkins J."/>
            <person name="Grimwood J."/>
            <person name="Chapman J."/>
            <person name="Prochnik S."/>
            <person name="Shu S."/>
            <person name="Rokhsar D."/>
            <person name="Schmutz J."/>
            <person name="Weigel D."/>
            <person name="Wright S.I."/>
        </authorList>
    </citation>
    <scope>NUCLEOTIDE SEQUENCE [LARGE SCALE GENOMIC DNA]</scope>
    <source>
        <strain evidence="2">cv. Monte Gargano</strain>
    </source>
</reference>
<sequence>IEEGDYKLTLVMNRDNWANRAMHRASWNGQILSGRCEDNDGTWFAISKRGRIAFLVNTSILLDRVDPDEGSELYPFEFLKSNMSPHDFANHVKQREVDRHEELDDESDGWSYSLIVADLISNAMVHIRKPVGSEPTVIIETVPFGVHSVSPYGGLDSNAFPRDTRLRTFFRVMINDLGNDEVPPLREISENTEGGRDAVNLETMDAHPSEELGIQRFGTTSKTTLAVKRNNKVIFNEGHRNYHGDWNWRELNFKIQ</sequence>
<protein>
    <submittedName>
        <fullName evidence="1">Uncharacterized protein</fullName>
    </submittedName>
</protein>
<dbReference type="STRING" id="81985.R0H4V3"/>
<dbReference type="AlphaFoldDB" id="R0H4V3"/>
<keyword evidence="2" id="KW-1185">Reference proteome</keyword>
<dbReference type="InterPro" id="IPR008551">
    <property type="entry name" value="TANGO2"/>
</dbReference>
<dbReference type="eggNOG" id="KOG2342">
    <property type="taxonomic scope" value="Eukaryota"/>
</dbReference>
<dbReference type="Proteomes" id="UP000029121">
    <property type="component" value="Unassembled WGS sequence"/>
</dbReference>
<feature type="non-terminal residue" evidence="1">
    <location>
        <position position="1"/>
    </location>
</feature>
<dbReference type="Pfam" id="PF05742">
    <property type="entry name" value="TANGO2"/>
    <property type="match status" value="1"/>
</dbReference>
<organism evidence="1 2">
    <name type="scientific">Capsella rubella</name>
    <dbReference type="NCBI Taxonomy" id="81985"/>
    <lineage>
        <taxon>Eukaryota</taxon>
        <taxon>Viridiplantae</taxon>
        <taxon>Streptophyta</taxon>
        <taxon>Embryophyta</taxon>
        <taxon>Tracheophyta</taxon>
        <taxon>Spermatophyta</taxon>
        <taxon>Magnoliopsida</taxon>
        <taxon>eudicotyledons</taxon>
        <taxon>Gunneridae</taxon>
        <taxon>Pentapetalae</taxon>
        <taxon>rosids</taxon>
        <taxon>malvids</taxon>
        <taxon>Brassicales</taxon>
        <taxon>Brassicaceae</taxon>
        <taxon>Camelineae</taxon>
        <taxon>Capsella</taxon>
    </lineage>
</organism>
<evidence type="ECO:0000313" key="2">
    <source>
        <dbReference type="Proteomes" id="UP000029121"/>
    </source>
</evidence>
<dbReference type="PANTHER" id="PTHR17985:SF8">
    <property type="entry name" value="TRANSPORT AND GOLGI ORGANIZATION PROTEIN 2 HOMOLOG"/>
    <property type="match status" value="1"/>
</dbReference>
<accession>R0H4V3</accession>